<evidence type="ECO:0000256" key="1">
    <source>
        <dbReference type="ARBA" id="ARBA00023054"/>
    </source>
</evidence>
<dbReference type="Proteomes" id="UP000504639">
    <property type="component" value="Chromosome 3"/>
</dbReference>
<feature type="coiled-coil region" evidence="2">
    <location>
        <begin position="12"/>
        <end position="85"/>
    </location>
</feature>
<evidence type="ECO:0000256" key="3">
    <source>
        <dbReference type="SAM" id="MobiDB-lite"/>
    </source>
</evidence>
<evidence type="ECO:0000313" key="5">
    <source>
        <dbReference type="Proteomes" id="UP000504639"/>
    </source>
</evidence>
<feature type="coiled-coil region" evidence="2">
    <location>
        <begin position="177"/>
        <end position="211"/>
    </location>
</feature>
<dbReference type="GO" id="GO:0005615">
    <property type="term" value="C:extracellular space"/>
    <property type="evidence" value="ECO:0007669"/>
    <property type="project" value="TreeGrafter"/>
</dbReference>
<organism evidence="5 6">
    <name type="scientific">Aythya fuligula</name>
    <name type="common">Tufted duck</name>
    <name type="synonym">Anas fuligula</name>
    <dbReference type="NCBI Taxonomy" id="219594"/>
    <lineage>
        <taxon>Eukaryota</taxon>
        <taxon>Metazoa</taxon>
        <taxon>Chordata</taxon>
        <taxon>Craniata</taxon>
        <taxon>Vertebrata</taxon>
        <taxon>Euteleostomi</taxon>
        <taxon>Archelosauria</taxon>
        <taxon>Archosauria</taxon>
        <taxon>Dinosauria</taxon>
        <taxon>Saurischia</taxon>
        <taxon>Theropoda</taxon>
        <taxon>Coelurosauria</taxon>
        <taxon>Aves</taxon>
        <taxon>Neognathae</taxon>
        <taxon>Galloanserae</taxon>
        <taxon>Anseriformes</taxon>
        <taxon>Anatidae</taxon>
        <taxon>Aythyinae</taxon>
        <taxon>Aythya</taxon>
    </lineage>
</organism>
<feature type="domain" description="Protein FAM184A/B N-terminal" evidence="4">
    <location>
        <begin position="11"/>
        <end position="221"/>
    </location>
</feature>
<dbReference type="PANTHER" id="PTHR18870">
    <property type="entry name" value="PROTEIN TAG-278-RELATED"/>
    <property type="match status" value="1"/>
</dbReference>
<dbReference type="Pfam" id="PF15665">
    <property type="entry name" value="FAM184"/>
    <property type="match status" value="1"/>
</dbReference>
<evidence type="ECO:0000256" key="2">
    <source>
        <dbReference type="SAM" id="Coils"/>
    </source>
</evidence>
<gene>
    <name evidence="6" type="primary">FAM184A</name>
</gene>
<dbReference type="PANTHER" id="PTHR18870:SF7">
    <property type="entry name" value="PROTEIN FAM184A"/>
    <property type="match status" value="1"/>
</dbReference>
<feature type="coiled-coil region" evidence="2">
    <location>
        <begin position="259"/>
        <end position="744"/>
    </location>
</feature>
<evidence type="ECO:0000313" key="6">
    <source>
        <dbReference type="RefSeq" id="XP_032040113.1"/>
    </source>
</evidence>
<sequence length="1096" mass="128804">MSKKIAQLTKVIYALNTKNDEHEAAIQALKDAHEEEIQQILAETREKILQYKSKVAEEMDLKRKIQVLEESLEDHKKMKHQALTEFEAYKGRVEDMQLCAEAQHVQRVVTMSREVEEIRKKFEERLRSFIQLQVQYEKDKRTALEDLRAAHRLEIQELLKTQQSQNATLSKGQEKLEELHRLELEDLNNKVEELRLERKKLIEDYEGKLSKAQSFYEHELDSLKRSQLFTAESLHACKEKEVELRKEFQNQESILRKNLGKLKTELQMVQDEAASLREKCQKLQVALSTAENNVQVLQKQLDDVKEEEMSLLSKHKEVESELAAARERLQQQATDLVLKASHIGMLQATQMTQEVTIRDLESEKSRLKEKLSQLEEERNLLQSKTQSLDERQRQQILALEKKVNEARETQREYYEKELVKLQARLEGEAAQLKEAHSKTLEELTWKHHTAIEAAHSNANKDKKKLQMELEQQFEKEKLHLEDDKNQLRQQLENLREELTTKLTSANQEVCRLQDLVRKSEQGLGTAEGHISSLQEAQEILQKELELTRARLRETTDSLYNVEGELDQERQQHEAMIAAMREEEKFKVDRMARDLEIKWTENLRQECNKLREELRLQHEEDKKAAMTQLLQLKEREKNAARDGWQKKVEDLLDQISLLKQNLEMQLSQSQSSLQQLQAQFSQERQRMTQEMQELEEEHQQRHKSLQEAHILAFQNMEETKEQEQKALEERLQQKHSEELQALKETHKQAMEGFKLEMEQELQTLRFELEDEGKAMLASLRSELNHQHAAAIDQLRHNHQQELVAAKMELERSIELGRRQEKEFLCRISDLQDELRHRDHHIAELDKEILHLHDNISALTKELEFKGKEVLRIRSESNQQIRMHEQDLSKKHEKELDVLAADHIREKQSMLADFNKTQELLKEINSALQVSLEEMEEKYKNRESRPEDLQLISELKDLIAERDQLIKKLIEDKKFYQLELVNRETNYNKVFNASPNVGVINPLVKQKKKNDKSTNRFVSVPNLSALESSGVGNGHPNRLDPIPNSPIHDIEFNSSKPLPQPIPPKEPKTFLSPPQTDASPVASPDPQRQEWFARYFTF</sequence>
<dbReference type="InterPro" id="IPR039478">
    <property type="entry name" value="FAM184A/B_N"/>
</dbReference>
<dbReference type="AlphaFoldDB" id="A0A6J3CS32"/>
<dbReference type="RefSeq" id="XP_032040113.1">
    <property type="nucleotide sequence ID" value="XM_032184222.1"/>
</dbReference>
<name>A0A6J3CS32_AYTFU</name>
<keyword evidence="5" id="KW-1185">Reference proteome</keyword>
<evidence type="ECO:0000259" key="4">
    <source>
        <dbReference type="Pfam" id="PF15665"/>
    </source>
</evidence>
<proteinExistence type="predicted"/>
<dbReference type="CTD" id="79632"/>
<feature type="coiled-coil region" evidence="2">
    <location>
        <begin position="916"/>
        <end position="943"/>
    </location>
</feature>
<dbReference type="GeneID" id="116487358"/>
<protein>
    <submittedName>
        <fullName evidence="6">Protein FAM184A isoform X4</fullName>
    </submittedName>
</protein>
<keyword evidence="1 2" id="KW-0175">Coiled coil</keyword>
<accession>A0A6J3CS32</accession>
<reference evidence="6" key="1">
    <citation type="submission" date="2025-08" db="UniProtKB">
        <authorList>
            <consortium name="RefSeq"/>
        </authorList>
    </citation>
    <scope>IDENTIFICATION</scope>
    <source>
        <tissue evidence="6">Lung</tissue>
    </source>
</reference>
<feature type="region of interest" description="Disordered" evidence="3">
    <location>
        <begin position="1023"/>
        <end position="1085"/>
    </location>
</feature>